<sequence>MAHETSSTTLPQPLRMTVSALGKVPGAGTVGKAAEGALDAIGTVSPRGRRIAVYTGAGLLGVAGLVEWPVAVTVAAAAWLTQPRPHEESATTSTTSAPTRKAPAKKASARKAPAKKASARKAPARKAPATKKASAKKAPSGKPSTARRSSRTTS</sequence>
<protein>
    <submittedName>
        <fullName evidence="2">Uncharacterized protein</fullName>
    </submittedName>
</protein>
<accession>A0A7X1M6R7</accession>
<organism evidence="2 3">
    <name type="scientific">Streptomyces cupreus</name>
    <dbReference type="NCBI Taxonomy" id="2759956"/>
    <lineage>
        <taxon>Bacteria</taxon>
        <taxon>Bacillati</taxon>
        <taxon>Actinomycetota</taxon>
        <taxon>Actinomycetes</taxon>
        <taxon>Kitasatosporales</taxon>
        <taxon>Streptomycetaceae</taxon>
        <taxon>Streptomyces</taxon>
    </lineage>
</organism>
<dbReference type="EMBL" id="JACMSF010000001">
    <property type="protein sequence ID" value="MBC2900172.1"/>
    <property type="molecule type" value="Genomic_DNA"/>
</dbReference>
<name>A0A7X1M6R7_9ACTN</name>
<evidence type="ECO:0000313" key="2">
    <source>
        <dbReference type="EMBL" id="MBC2900172.1"/>
    </source>
</evidence>
<comment type="caution">
    <text evidence="2">The sequence shown here is derived from an EMBL/GenBank/DDBJ whole genome shotgun (WGS) entry which is preliminary data.</text>
</comment>
<proteinExistence type="predicted"/>
<evidence type="ECO:0000313" key="3">
    <source>
        <dbReference type="Proteomes" id="UP000584670"/>
    </source>
</evidence>
<dbReference type="Proteomes" id="UP000584670">
    <property type="component" value="Unassembled WGS sequence"/>
</dbReference>
<dbReference type="AlphaFoldDB" id="A0A7X1M6R7"/>
<dbReference type="RefSeq" id="WP_186279904.1">
    <property type="nucleotide sequence ID" value="NZ_JACMSF010000001.1"/>
</dbReference>
<feature type="compositionally biased region" description="Low complexity" evidence="1">
    <location>
        <begin position="125"/>
        <end position="154"/>
    </location>
</feature>
<gene>
    <name evidence="2" type="ORF">H4N64_00845</name>
</gene>
<keyword evidence="3" id="KW-1185">Reference proteome</keyword>
<feature type="compositionally biased region" description="Low complexity" evidence="1">
    <location>
        <begin position="90"/>
        <end position="101"/>
    </location>
</feature>
<evidence type="ECO:0000256" key="1">
    <source>
        <dbReference type="SAM" id="MobiDB-lite"/>
    </source>
</evidence>
<reference evidence="2 3" key="1">
    <citation type="submission" date="2020-08" db="EMBL/GenBank/DDBJ databases">
        <title>Streptomyces sp. PSKA01 genome sequencing and assembly.</title>
        <authorList>
            <person name="Mandal S."/>
            <person name="Maiti P.K."/>
            <person name="Das P."/>
        </authorList>
    </citation>
    <scope>NUCLEOTIDE SEQUENCE [LARGE SCALE GENOMIC DNA]</scope>
    <source>
        <strain evidence="2 3">PSKA01</strain>
    </source>
</reference>
<feature type="region of interest" description="Disordered" evidence="1">
    <location>
        <begin position="79"/>
        <end position="154"/>
    </location>
</feature>
<feature type="compositionally biased region" description="Basic residues" evidence="1">
    <location>
        <begin position="102"/>
        <end position="124"/>
    </location>
</feature>